<evidence type="ECO:0000256" key="7">
    <source>
        <dbReference type="ARBA" id="ARBA00023034"/>
    </source>
</evidence>
<evidence type="ECO:0000256" key="8">
    <source>
        <dbReference type="ARBA" id="ARBA00023136"/>
    </source>
</evidence>
<keyword evidence="12" id="KW-1185">Reference proteome</keyword>
<evidence type="ECO:0000313" key="11">
    <source>
        <dbReference type="EMBL" id="KAG5473545.1"/>
    </source>
</evidence>
<dbReference type="PANTHER" id="PTHR12952">
    <property type="entry name" value="SYS1"/>
    <property type="match status" value="1"/>
</dbReference>
<name>A0A836HAY2_9TRYP</name>
<evidence type="ECO:0000256" key="5">
    <source>
        <dbReference type="ARBA" id="ARBA00022927"/>
    </source>
</evidence>
<dbReference type="AlphaFoldDB" id="A0A836HAY2"/>
<dbReference type="Pfam" id="PF09801">
    <property type="entry name" value="SYS1"/>
    <property type="match status" value="1"/>
</dbReference>
<comment type="caution">
    <text evidence="11">The sequence shown here is derived from an EMBL/GenBank/DDBJ whole genome shotgun (WGS) entry which is preliminary data.</text>
</comment>
<dbReference type="GO" id="GO:0006895">
    <property type="term" value="P:Golgi to endosome transport"/>
    <property type="evidence" value="ECO:0007669"/>
    <property type="project" value="TreeGrafter"/>
</dbReference>
<feature type="transmembrane region" description="Helical" evidence="10">
    <location>
        <begin position="223"/>
        <end position="245"/>
    </location>
</feature>
<dbReference type="EMBL" id="JAFHLR010000029">
    <property type="protein sequence ID" value="KAG5473545.1"/>
    <property type="molecule type" value="Genomic_DNA"/>
</dbReference>
<dbReference type="GO" id="GO:0000139">
    <property type="term" value="C:Golgi membrane"/>
    <property type="evidence" value="ECO:0007669"/>
    <property type="project" value="UniProtKB-SubCell"/>
</dbReference>
<dbReference type="GO" id="GO:0005802">
    <property type="term" value="C:trans-Golgi network"/>
    <property type="evidence" value="ECO:0007669"/>
    <property type="project" value="TreeGrafter"/>
</dbReference>
<dbReference type="GO" id="GO:0005829">
    <property type="term" value="C:cytosol"/>
    <property type="evidence" value="ECO:0007669"/>
    <property type="project" value="GOC"/>
</dbReference>
<organism evidence="11 12">
    <name type="scientific">Leishmania orientalis</name>
    <dbReference type="NCBI Taxonomy" id="2249476"/>
    <lineage>
        <taxon>Eukaryota</taxon>
        <taxon>Discoba</taxon>
        <taxon>Euglenozoa</taxon>
        <taxon>Kinetoplastea</taxon>
        <taxon>Metakinetoplastina</taxon>
        <taxon>Trypanosomatida</taxon>
        <taxon>Trypanosomatidae</taxon>
        <taxon>Leishmaniinae</taxon>
        <taxon>Leishmania</taxon>
    </lineage>
</organism>
<feature type="transmembrane region" description="Helical" evidence="10">
    <location>
        <begin position="197"/>
        <end position="216"/>
    </location>
</feature>
<evidence type="ECO:0008006" key="13">
    <source>
        <dbReference type="Google" id="ProtNLM"/>
    </source>
</evidence>
<proteinExistence type="inferred from homology"/>
<keyword evidence="6 10" id="KW-1133">Transmembrane helix</keyword>
<feature type="transmembrane region" description="Helical" evidence="10">
    <location>
        <begin position="12"/>
        <end position="33"/>
    </location>
</feature>
<feature type="compositionally biased region" description="Basic and acidic residues" evidence="9">
    <location>
        <begin position="332"/>
        <end position="344"/>
    </location>
</feature>
<reference evidence="12" key="1">
    <citation type="journal article" date="2021" name="Microbiol. Resour. Announc.">
        <title>LGAAP: Leishmaniinae Genome Assembly and Annotation Pipeline.</title>
        <authorList>
            <person name="Almutairi H."/>
            <person name="Urbaniak M.D."/>
            <person name="Bates M.D."/>
            <person name="Jariyapan N."/>
            <person name="Kwakye-Nuako G."/>
            <person name="Thomaz-Soccol V."/>
            <person name="Al-Salem W.S."/>
            <person name="Dillon R.J."/>
            <person name="Bates P.A."/>
            <person name="Gatherer D."/>
        </authorList>
    </citation>
    <scope>NUCLEOTIDE SEQUENCE [LARGE SCALE GENOMIC DNA]</scope>
</reference>
<dbReference type="GeneID" id="92359545"/>
<dbReference type="GO" id="GO:0034067">
    <property type="term" value="P:protein localization to Golgi apparatus"/>
    <property type="evidence" value="ECO:0007669"/>
    <property type="project" value="TreeGrafter"/>
</dbReference>
<comment type="similarity">
    <text evidence="2">Belongs to the SYS1 family.</text>
</comment>
<keyword evidence="8 10" id="KW-0472">Membrane</keyword>
<evidence type="ECO:0000256" key="1">
    <source>
        <dbReference type="ARBA" id="ARBA00004653"/>
    </source>
</evidence>
<evidence type="ECO:0000256" key="4">
    <source>
        <dbReference type="ARBA" id="ARBA00022692"/>
    </source>
</evidence>
<evidence type="ECO:0000256" key="2">
    <source>
        <dbReference type="ARBA" id="ARBA00008160"/>
    </source>
</evidence>
<keyword evidence="3" id="KW-0813">Transport</keyword>
<dbReference type="RefSeq" id="XP_067061548.1">
    <property type="nucleotide sequence ID" value="XM_067205611.1"/>
</dbReference>
<feature type="region of interest" description="Disordered" evidence="9">
    <location>
        <begin position="321"/>
        <end position="379"/>
    </location>
</feature>
<dbReference type="KEGG" id="loi:92359545"/>
<feature type="transmembrane region" description="Helical" evidence="10">
    <location>
        <begin position="251"/>
        <end position="270"/>
    </location>
</feature>
<keyword evidence="4 10" id="KW-0812">Transmembrane</keyword>
<keyword evidence="5" id="KW-0653">Protein transport</keyword>
<protein>
    <recommendedName>
        <fullName evidence="13">Integral membrane protein</fullName>
    </recommendedName>
</protein>
<evidence type="ECO:0000256" key="10">
    <source>
        <dbReference type="SAM" id="Phobius"/>
    </source>
</evidence>
<reference evidence="12" key="2">
    <citation type="journal article" date="2021" name="Sci. Data">
        <title>Chromosome-scale genome sequencing, assembly and annotation of six genomes from subfamily Leishmaniinae.</title>
        <authorList>
            <person name="Almutairi H."/>
            <person name="Urbaniak M.D."/>
            <person name="Bates M.D."/>
            <person name="Jariyapan N."/>
            <person name="Kwakye-Nuako G."/>
            <person name="Thomaz Soccol V."/>
            <person name="Al-Salem W.S."/>
            <person name="Dillon R.J."/>
            <person name="Bates P.A."/>
            <person name="Gatherer D."/>
        </authorList>
    </citation>
    <scope>NUCLEOTIDE SEQUENCE [LARGE SCALE GENOMIC DNA]</scope>
</reference>
<keyword evidence="7" id="KW-0333">Golgi apparatus</keyword>
<dbReference type="Proteomes" id="UP000674143">
    <property type="component" value="Unassembled WGS sequence"/>
</dbReference>
<gene>
    <name evidence="11" type="ORF">LSCM4_03614</name>
</gene>
<dbReference type="PANTHER" id="PTHR12952:SF0">
    <property type="entry name" value="PROTEIN SYS1 HOMOLOG"/>
    <property type="match status" value="1"/>
</dbReference>
<evidence type="ECO:0000256" key="9">
    <source>
        <dbReference type="SAM" id="MobiDB-lite"/>
    </source>
</evidence>
<evidence type="ECO:0000256" key="3">
    <source>
        <dbReference type="ARBA" id="ARBA00022448"/>
    </source>
</evidence>
<dbReference type="InterPro" id="IPR019185">
    <property type="entry name" value="Integral_membrane_SYS1-rel"/>
</dbReference>
<dbReference type="GO" id="GO:0043001">
    <property type="term" value="P:Golgi to plasma membrane protein transport"/>
    <property type="evidence" value="ECO:0007669"/>
    <property type="project" value="TreeGrafter"/>
</dbReference>
<accession>A0A836HAY2</accession>
<sequence>MAVALGRTISNPIFLLFQMLHAVSLFFVMLGVARVGLGMVELSMETAAVAERTAPPMTIHEVLLSLKGKTYAAPAPAAPQVLRRPHGLSEAVYWRANVLDSPMGDTFTVPTTKPPSGPSASSLSFFELLSYCFHVPLTSLFASPLDVRTGATTETEKVLNWGLLEANPDDLLRKDIDLSEDDAPITEGRRDLSEGRFYLQHLFAALLCSYPLATLLQRRKLVLDFVVTIYVSYWLLTNIVLQRLLGGGLHWWAACALGMSVMYGATYVLCRRKELQEVRLSGGSVVAPGAGVPPTTTMWLKDCRGEDDMIGEEMRVVLRETPRPNGAGGCAESHDNSSPHDAPGRVRIPASALSSNNAKAVTVDVNRPSEEVPHKHKAV</sequence>
<evidence type="ECO:0000313" key="12">
    <source>
        <dbReference type="Proteomes" id="UP000674143"/>
    </source>
</evidence>
<comment type="subcellular location">
    <subcellularLocation>
        <location evidence="1">Golgi apparatus membrane</location>
        <topology evidence="1">Multi-pass membrane protein</topology>
    </subcellularLocation>
</comment>
<evidence type="ECO:0000256" key="6">
    <source>
        <dbReference type="ARBA" id="ARBA00022989"/>
    </source>
</evidence>